<evidence type="ECO:0000313" key="3">
    <source>
        <dbReference type="Proteomes" id="UP001190700"/>
    </source>
</evidence>
<gene>
    <name evidence="2" type="ORF">CYMTET_24516</name>
</gene>
<feature type="region of interest" description="Disordered" evidence="1">
    <location>
        <begin position="56"/>
        <end position="79"/>
    </location>
</feature>
<dbReference type="AlphaFoldDB" id="A0AAE0FW55"/>
<feature type="compositionally biased region" description="Polar residues" evidence="1">
    <location>
        <begin position="63"/>
        <end position="73"/>
    </location>
</feature>
<reference evidence="2 3" key="1">
    <citation type="journal article" date="2015" name="Genome Biol. Evol.">
        <title>Comparative Genomics of a Bacterivorous Green Alga Reveals Evolutionary Causalities and Consequences of Phago-Mixotrophic Mode of Nutrition.</title>
        <authorList>
            <person name="Burns J.A."/>
            <person name="Paasch A."/>
            <person name="Narechania A."/>
            <person name="Kim E."/>
        </authorList>
    </citation>
    <scope>NUCLEOTIDE SEQUENCE [LARGE SCALE GENOMIC DNA]</scope>
    <source>
        <strain evidence="2 3">PLY_AMNH</strain>
    </source>
</reference>
<keyword evidence="3" id="KW-1185">Reference proteome</keyword>
<proteinExistence type="predicted"/>
<name>A0AAE0FW55_9CHLO</name>
<evidence type="ECO:0000313" key="2">
    <source>
        <dbReference type="EMBL" id="KAK3266893.1"/>
    </source>
</evidence>
<protein>
    <submittedName>
        <fullName evidence="2">Uncharacterized protein</fullName>
    </submittedName>
</protein>
<comment type="caution">
    <text evidence="2">The sequence shown here is derived from an EMBL/GenBank/DDBJ whole genome shotgun (WGS) entry which is preliminary data.</text>
</comment>
<organism evidence="2 3">
    <name type="scientific">Cymbomonas tetramitiformis</name>
    <dbReference type="NCBI Taxonomy" id="36881"/>
    <lineage>
        <taxon>Eukaryota</taxon>
        <taxon>Viridiplantae</taxon>
        <taxon>Chlorophyta</taxon>
        <taxon>Pyramimonadophyceae</taxon>
        <taxon>Pyramimonadales</taxon>
        <taxon>Pyramimonadaceae</taxon>
        <taxon>Cymbomonas</taxon>
    </lineage>
</organism>
<feature type="region of interest" description="Disordered" evidence="1">
    <location>
        <begin position="304"/>
        <end position="323"/>
    </location>
</feature>
<dbReference type="Proteomes" id="UP001190700">
    <property type="component" value="Unassembled WGS sequence"/>
</dbReference>
<accession>A0AAE0FW55</accession>
<evidence type="ECO:0000256" key="1">
    <source>
        <dbReference type="SAM" id="MobiDB-lite"/>
    </source>
</evidence>
<dbReference type="EMBL" id="LGRX02012772">
    <property type="protein sequence ID" value="KAK3266893.1"/>
    <property type="molecule type" value="Genomic_DNA"/>
</dbReference>
<sequence>MAEALPSSPAQRWRVILLEGVGGAAEVLPLLDEEISDLAEADVVLLDGGDDGFATVRGPLDASSGQRTRSSQDGARAGPVAQQEAAVTALLSAYHSSGMLEIICERYWAGAVLLATGVAAAAIGTLPPWPEEEEEEEEEDEFGAMPQVVVELPDWWTLWQRAAVIPFLVRTEGVEESVSVEGLAANLAFLEKVSEGRSNVCHVEGAADGRLAHGPCPASFRAEDAPQRAAAMLLRRGAAVTVSSSGRVRLVGGNPPSVGWVGATWPPPGAGGRTPAATGTNGVAARWKERRVWLVTGSRIQAHRRAEAEKRAQEAKEAEQRERLESARRCALATWQSDERLESARRQHQERRQKMEQARAARLGTPLALVPQMPPVAPTPKAFTANSPDAVNAFAARHARAGGSATENGPVLTEDEARRCLQRALDGLHDGRWVADFYLEQQELRGGIPMAALQALHRPLLKELSVSPTEQGYSHYFGALRMAARTYPSVRQLQTRVDGEYAPDKLLQRLYM</sequence>